<dbReference type="Pfam" id="PF09341">
    <property type="entry name" value="Pcc1"/>
    <property type="match status" value="1"/>
</dbReference>
<dbReference type="Gene3D" id="3.30.310.50">
    <property type="entry name" value="Alpha-D-phosphohexomutase, C-terminal domain"/>
    <property type="match status" value="1"/>
</dbReference>
<comment type="similarity">
    <text evidence="1">Belongs to the CTAG/PCC1 family.</text>
</comment>
<gene>
    <name evidence="2" type="ORF">K8N75_06210</name>
</gene>
<dbReference type="NCBIfam" id="NF011470">
    <property type="entry name" value="PRK14887.1"/>
    <property type="match status" value="1"/>
</dbReference>
<evidence type="ECO:0000313" key="2">
    <source>
        <dbReference type="EMBL" id="MBZ2165630.1"/>
    </source>
</evidence>
<evidence type="ECO:0000256" key="1">
    <source>
        <dbReference type="ARBA" id="ARBA00007073"/>
    </source>
</evidence>
<dbReference type="EMBL" id="JAIOUQ010000007">
    <property type="protein sequence ID" value="MBZ2165630.1"/>
    <property type="molecule type" value="Genomic_DNA"/>
</dbReference>
<dbReference type="InterPro" id="IPR015419">
    <property type="entry name" value="CTAG/Pcc1"/>
</dbReference>
<sequence length="94" mass="10782">MEYSNEADILTGIETELEIEFNTTKEAEIILKSIKPEINGSPSDRTTVSIDIHENTLRITIDAQDTASFRASLNSYLRWIKLSYEVINLKNEYL</sequence>
<dbReference type="Proteomes" id="UP000825933">
    <property type="component" value="Unassembled WGS sequence"/>
</dbReference>
<evidence type="ECO:0000313" key="3">
    <source>
        <dbReference type="Proteomes" id="UP000825933"/>
    </source>
</evidence>
<comment type="caution">
    <text evidence="2">The sequence shown here is derived from an EMBL/GenBank/DDBJ whole genome shotgun (WGS) entry which is preliminary data.</text>
</comment>
<keyword evidence="3" id="KW-1185">Reference proteome</keyword>
<reference evidence="3" key="1">
    <citation type="journal article" date="2022" name="Microbiol. Resour. Announc.">
        <title>Draft Genome Sequence of a Methanogenic Archaeon from West Spitsbergen Permafrost.</title>
        <authorList>
            <person name="Trubitsyn V."/>
            <person name="Rivkina E."/>
            <person name="Shcherbakova V."/>
        </authorList>
    </citation>
    <scope>NUCLEOTIDE SEQUENCE [LARGE SCALE GENOMIC DNA]</scope>
    <source>
        <strain evidence="3">VT</strain>
    </source>
</reference>
<evidence type="ECO:0008006" key="4">
    <source>
        <dbReference type="Google" id="ProtNLM"/>
    </source>
</evidence>
<dbReference type="RefSeq" id="WP_223791232.1">
    <property type="nucleotide sequence ID" value="NZ_JAIOUQ010000007.1"/>
</dbReference>
<organism evidence="2 3">
    <name type="scientific">Methanobacterium spitsbergense</name>
    <dbReference type="NCBI Taxonomy" id="2874285"/>
    <lineage>
        <taxon>Archaea</taxon>
        <taxon>Methanobacteriati</taxon>
        <taxon>Methanobacteriota</taxon>
        <taxon>Methanomada group</taxon>
        <taxon>Methanobacteria</taxon>
        <taxon>Methanobacteriales</taxon>
        <taxon>Methanobacteriaceae</taxon>
        <taxon>Methanobacterium</taxon>
    </lineage>
</organism>
<proteinExistence type="inferred from homology"/>
<accession>A0A8T5UWU0</accession>
<name>A0A8T5UWU0_9EURY</name>
<protein>
    <recommendedName>
        <fullName evidence="4">KEOPS complex Pcc1-like subunit</fullName>
    </recommendedName>
</protein>
<dbReference type="AlphaFoldDB" id="A0A8T5UWU0"/>